<dbReference type="InterPro" id="IPR005835">
    <property type="entry name" value="NTP_transferase_dom"/>
</dbReference>
<gene>
    <name evidence="2" type="ORF">GRQ65_10275</name>
</gene>
<feature type="domain" description="Nucleotidyl transferase" evidence="1">
    <location>
        <begin position="22"/>
        <end position="253"/>
    </location>
</feature>
<dbReference type="PANTHER" id="PTHR47183:SF3">
    <property type="entry name" value="TRANSFERASE"/>
    <property type="match status" value="1"/>
</dbReference>
<evidence type="ECO:0000313" key="3">
    <source>
        <dbReference type="Proteomes" id="UP000473325"/>
    </source>
</evidence>
<keyword evidence="3" id="KW-1185">Reference proteome</keyword>
<dbReference type="AlphaFoldDB" id="A0A6L7EWY6"/>
<dbReference type="PANTHER" id="PTHR47183">
    <property type="entry name" value="GLUCOSE-1-PHOSPHATE CYTIDYLYLTRANSFERASE-RELATED"/>
    <property type="match status" value="1"/>
</dbReference>
<dbReference type="SUPFAM" id="SSF53448">
    <property type="entry name" value="Nucleotide-diphospho-sugar transferases"/>
    <property type="match status" value="1"/>
</dbReference>
<sequence length="280" mass="31316">MTSGVSQPVTPTPVDPVDVPVVLLCGGLGTRLREASERLPKPLVDIGGSPILWHVMKTYGAHGFRRFVLCLGYKSELIKNYFLDYRMLTSDFTLRLDGDHEMTFHTDHREEPWEVTFAETGLTTATGTRIKRAAHYLGEAEHFALSYSDGVGSVDLTAGLARHVGSGLVGTVTGVHPTSRFGEMAVDGALVSEFNEKPTRPAGWVNGGYFFFKREFVDGYLSGEPDEMLEHAPLRALARDRQLGVVEHNGFWHGMDTYRDWVELNQLWDRGEAEWKVWSD</sequence>
<evidence type="ECO:0000313" key="2">
    <source>
        <dbReference type="EMBL" id="MXG89938.1"/>
    </source>
</evidence>
<dbReference type="InterPro" id="IPR029044">
    <property type="entry name" value="Nucleotide-diphossugar_trans"/>
</dbReference>
<reference evidence="2 3" key="1">
    <citation type="submission" date="2019-12" db="EMBL/GenBank/DDBJ databases">
        <authorList>
            <person name="Kun Z."/>
        </authorList>
    </citation>
    <scope>NUCLEOTIDE SEQUENCE [LARGE SCALE GENOMIC DNA]</scope>
    <source>
        <strain evidence="2 3">YIM 123512</strain>
    </source>
</reference>
<accession>A0A6L7EWY6</accession>
<name>A0A6L7EWY6_9ACTN</name>
<comment type="caution">
    <text evidence="2">The sequence shown here is derived from an EMBL/GenBank/DDBJ whole genome shotgun (WGS) entry which is preliminary data.</text>
</comment>
<dbReference type="Proteomes" id="UP000473325">
    <property type="component" value="Unassembled WGS sequence"/>
</dbReference>
<proteinExistence type="predicted"/>
<keyword evidence="2" id="KW-0808">Transferase</keyword>
<dbReference type="Gene3D" id="3.90.550.10">
    <property type="entry name" value="Spore Coat Polysaccharide Biosynthesis Protein SpsA, Chain A"/>
    <property type="match status" value="1"/>
</dbReference>
<dbReference type="EMBL" id="WUEK01000005">
    <property type="protein sequence ID" value="MXG89938.1"/>
    <property type="molecule type" value="Genomic_DNA"/>
</dbReference>
<dbReference type="Pfam" id="PF00483">
    <property type="entry name" value="NTP_transferase"/>
    <property type="match status" value="1"/>
</dbReference>
<organism evidence="2 3">
    <name type="scientific">Nocardioides flavescens</name>
    <dbReference type="NCBI Taxonomy" id="2691959"/>
    <lineage>
        <taxon>Bacteria</taxon>
        <taxon>Bacillati</taxon>
        <taxon>Actinomycetota</taxon>
        <taxon>Actinomycetes</taxon>
        <taxon>Propionibacteriales</taxon>
        <taxon>Nocardioidaceae</taxon>
        <taxon>Nocardioides</taxon>
    </lineage>
</organism>
<evidence type="ECO:0000259" key="1">
    <source>
        <dbReference type="Pfam" id="PF00483"/>
    </source>
</evidence>
<protein>
    <submittedName>
        <fullName evidence="2">NTP transferase domain-containing protein</fullName>
    </submittedName>
</protein>
<dbReference type="InterPro" id="IPR013446">
    <property type="entry name" value="G1P_cyt_trans-like"/>
</dbReference>
<dbReference type="GO" id="GO:0047343">
    <property type="term" value="F:glucose-1-phosphate cytidylyltransferase activity"/>
    <property type="evidence" value="ECO:0007669"/>
    <property type="project" value="InterPro"/>
</dbReference>